<evidence type="ECO:0000313" key="3">
    <source>
        <dbReference type="Proteomes" id="UP000664218"/>
    </source>
</evidence>
<dbReference type="Pfam" id="PF20251">
    <property type="entry name" value="Big_14"/>
    <property type="match status" value="1"/>
</dbReference>
<reference evidence="2" key="1">
    <citation type="submission" date="2021-03" db="EMBL/GenBank/DDBJ databases">
        <title>Proteiniclasticum marinus sp. nov., isolated from tidal flat sediment.</title>
        <authorList>
            <person name="Namirimu T."/>
            <person name="Yang J.-A."/>
            <person name="Yang S.-H."/>
            <person name="Kim Y.-J."/>
            <person name="Kwon K.K."/>
        </authorList>
    </citation>
    <scope>NUCLEOTIDE SEQUENCE</scope>
    <source>
        <strain evidence="2">SCR006</strain>
    </source>
</reference>
<dbReference type="RefSeq" id="WP_207599477.1">
    <property type="nucleotide sequence ID" value="NZ_JAFNJU010000005.1"/>
</dbReference>
<proteinExistence type="predicted"/>
<sequence>MKKRAVALLLLILVLTMGCTGQMRSSFEEKDLNTVPGIELGEVMQDGNRLAYSLSNHAGETMWYGAEIRLETEKAGKWYKVEPVADFTAEIYGLSSGSEKGMRLNLDSFKDMRSGTYRLIKTFYLTEYNELRKMEEPGKERYHVSCEFEIKK</sequence>
<protein>
    <recommendedName>
        <fullName evidence="1">Bacterial Ig-like domain-containing protein</fullName>
    </recommendedName>
</protein>
<evidence type="ECO:0000259" key="1">
    <source>
        <dbReference type="Pfam" id="PF20251"/>
    </source>
</evidence>
<gene>
    <name evidence="2" type="ORF">J3A84_07940</name>
</gene>
<keyword evidence="3" id="KW-1185">Reference proteome</keyword>
<name>A0A939KFY6_9CLOT</name>
<accession>A0A939KFY6</accession>
<dbReference type="AlphaFoldDB" id="A0A939KFY6"/>
<evidence type="ECO:0000313" key="2">
    <source>
        <dbReference type="EMBL" id="MBO1264957.1"/>
    </source>
</evidence>
<comment type="caution">
    <text evidence="2">The sequence shown here is derived from an EMBL/GenBank/DDBJ whole genome shotgun (WGS) entry which is preliminary data.</text>
</comment>
<dbReference type="EMBL" id="JAFNJU010000005">
    <property type="protein sequence ID" value="MBO1264957.1"/>
    <property type="molecule type" value="Genomic_DNA"/>
</dbReference>
<organism evidence="2 3">
    <name type="scientific">Proteiniclasticum aestuarii</name>
    <dbReference type="NCBI Taxonomy" id="2817862"/>
    <lineage>
        <taxon>Bacteria</taxon>
        <taxon>Bacillati</taxon>
        <taxon>Bacillota</taxon>
        <taxon>Clostridia</taxon>
        <taxon>Eubacteriales</taxon>
        <taxon>Clostridiaceae</taxon>
        <taxon>Proteiniclasticum</taxon>
    </lineage>
</organism>
<dbReference type="Proteomes" id="UP000664218">
    <property type="component" value="Unassembled WGS sequence"/>
</dbReference>
<feature type="domain" description="Bacterial Ig-like" evidence="1">
    <location>
        <begin position="47"/>
        <end position="128"/>
    </location>
</feature>
<dbReference type="PROSITE" id="PS51257">
    <property type="entry name" value="PROKAR_LIPOPROTEIN"/>
    <property type="match status" value="1"/>
</dbReference>
<dbReference type="InterPro" id="IPR046878">
    <property type="entry name" value="Big_14"/>
</dbReference>